<dbReference type="AlphaFoldDB" id="I4A821"/>
<name>I4A821_DESDJ</name>
<accession>I4A821</accession>
<dbReference type="KEGG" id="ddh:Desde_1705"/>
<keyword evidence="2" id="KW-1185">Reference proteome</keyword>
<gene>
    <name evidence="1" type="ordered locus">Desde_1705</name>
</gene>
<evidence type="ECO:0000313" key="1">
    <source>
        <dbReference type="EMBL" id="AFM00106.1"/>
    </source>
</evidence>
<dbReference type="HOGENOM" id="CLU_3288436_0_0_9"/>
<dbReference type="Proteomes" id="UP000006053">
    <property type="component" value="Chromosome"/>
</dbReference>
<proteinExistence type="predicted"/>
<dbReference type="EMBL" id="CP003348">
    <property type="protein sequence ID" value="AFM00106.1"/>
    <property type="molecule type" value="Genomic_DNA"/>
</dbReference>
<evidence type="ECO:0000313" key="2">
    <source>
        <dbReference type="Proteomes" id="UP000006053"/>
    </source>
</evidence>
<organism evidence="1 2">
    <name type="scientific">Desulfitobacterium dehalogenans (strain ATCC 51507 / DSM 9161 / JW/IU-DC1)</name>
    <dbReference type="NCBI Taxonomy" id="756499"/>
    <lineage>
        <taxon>Bacteria</taxon>
        <taxon>Bacillati</taxon>
        <taxon>Bacillota</taxon>
        <taxon>Clostridia</taxon>
        <taxon>Eubacteriales</taxon>
        <taxon>Desulfitobacteriaceae</taxon>
        <taxon>Desulfitobacterium</taxon>
    </lineage>
</organism>
<reference evidence="2" key="1">
    <citation type="submission" date="2012-06" db="EMBL/GenBank/DDBJ databases">
        <title>Complete sequence of Desulfitobacterium dehalogenans ATCC 51507.</title>
        <authorList>
            <person name="Lucas S."/>
            <person name="Han J."/>
            <person name="Lapidus A."/>
            <person name="Cheng J.-F."/>
            <person name="Goodwin L."/>
            <person name="Pitluck S."/>
            <person name="Peters L."/>
            <person name="Ovchinnikova G."/>
            <person name="Teshima H."/>
            <person name="Detter J.C."/>
            <person name="Han C."/>
            <person name="Tapia R."/>
            <person name="Land M."/>
            <person name="Hauser L."/>
            <person name="Kyrpides N."/>
            <person name="Ivanova N."/>
            <person name="Pagani I."/>
            <person name="Kruse T."/>
            <person name="de Vos W.M."/>
            <person name="Smidt H."/>
            <person name="Woyke T."/>
        </authorList>
    </citation>
    <scope>NUCLEOTIDE SEQUENCE [LARGE SCALE GENOMIC DNA]</scope>
    <source>
        <strain evidence="2">ATCC 51507 / DSM 9161 / JW/IU-DC1</strain>
    </source>
</reference>
<reference evidence="1 2" key="2">
    <citation type="journal article" date="2015" name="J. Bacteriol.">
        <title>Genomic, proteomic, and biochemical analysis of the organohalide respiratory pathway in Desulfitobacterium dehalogenans.</title>
        <authorList>
            <person name="Kruse T."/>
            <person name="van de Pas B.A."/>
            <person name="Atteia A."/>
            <person name="Krab K."/>
            <person name="Hagen W.R."/>
            <person name="Goodwin L."/>
            <person name="Chain P."/>
            <person name="Boeren S."/>
            <person name="Maphosa F."/>
            <person name="Schraa G."/>
            <person name="de Vos W.M."/>
            <person name="van der Oost J."/>
            <person name="Smidt H."/>
            <person name="Stams A.J."/>
        </authorList>
    </citation>
    <scope>NUCLEOTIDE SEQUENCE [LARGE SCALE GENOMIC DNA]</scope>
    <source>
        <strain evidence="2">ATCC 51507 / DSM 9161 / JW/IU-DC1</strain>
    </source>
</reference>
<dbReference type="RefSeq" id="WP_014793594.1">
    <property type="nucleotide sequence ID" value="NC_018017.1"/>
</dbReference>
<sequence>MEKQKSNVWDVRFEKINELGEVGNARVFYVSDKKVDKNLL</sequence>
<protein>
    <submittedName>
        <fullName evidence="1">Uncharacterized protein</fullName>
    </submittedName>
</protein>